<name>A0ABT9RSK7_9MICC</name>
<evidence type="ECO:0000313" key="1">
    <source>
        <dbReference type="EMBL" id="MDP9888223.1"/>
    </source>
</evidence>
<dbReference type="Proteomes" id="UP001226577">
    <property type="component" value="Unassembled WGS sequence"/>
</dbReference>
<dbReference type="RefSeq" id="WP_307306802.1">
    <property type="nucleotide sequence ID" value="NZ_JAUSRE010000007.1"/>
</dbReference>
<keyword evidence="2" id="KW-1185">Reference proteome</keyword>
<comment type="caution">
    <text evidence="1">The sequence shown here is derived from an EMBL/GenBank/DDBJ whole genome shotgun (WGS) entry which is preliminary data.</text>
</comment>
<proteinExistence type="predicted"/>
<organism evidence="1 2">
    <name type="scientific">Pseudarthrobacter enclensis</name>
    <dbReference type="NCBI Taxonomy" id="993070"/>
    <lineage>
        <taxon>Bacteria</taxon>
        <taxon>Bacillati</taxon>
        <taxon>Actinomycetota</taxon>
        <taxon>Actinomycetes</taxon>
        <taxon>Micrococcales</taxon>
        <taxon>Micrococcaceae</taxon>
        <taxon>Pseudarthrobacter</taxon>
    </lineage>
</organism>
<reference evidence="1 2" key="1">
    <citation type="submission" date="2023-07" db="EMBL/GenBank/DDBJ databases">
        <title>Sorghum-associated microbial communities from plants grown in Nebraska, USA.</title>
        <authorList>
            <person name="Schachtman D."/>
        </authorList>
    </citation>
    <scope>NUCLEOTIDE SEQUENCE [LARGE SCALE GENOMIC DNA]</scope>
    <source>
        <strain evidence="1 2">CC222</strain>
    </source>
</reference>
<dbReference type="InterPro" id="IPR011004">
    <property type="entry name" value="Trimer_LpxA-like_sf"/>
</dbReference>
<dbReference type="SUPFAM" id="SSF51161">
    <property type="entry name" value="Trimeric LpxA-like enzymes"/>
    <property type="match status" value="1"/>
</dbReference>
<dbReference type="PANTHER" id="PTHR43300:SF4">
    <property type="entry name" value="ACYL-[ACYL-CARRIER-PROTEIN]--UDP-N-ACETYLGLUCOSAMINE O-ACYLTRANSFERASE"/>
    <property type="match status" value="1"/>
</dbReference>
<accession>A0ABT9RSK7</accession>
<dbReference type="Gene3D" id="2.160.10.10">
    <property type="entry name" value="Hexapeptide repeat proteins"/>
    <property type="match status" value="1"/>
</dbReference>
<gene>
    <name evidence="1" type="ORF">J2X98_001810</name>
</gene>
<evidence type="ECO:0000313" key="2">
    <source>
        <dbReference type="Proteomes" id="UP001226577"/>
    </source>
</evidence>
<protein>
    <submittedName>
        <fullName evidence="1">Serine acetyltransferase</fullName>
    </submittedName>
</protein>
<dbReference type="EMBL" id="JAUSRE010000007">
    <property type="protein sequence ID" value="MDP9888223.1"/>
    <property type="molecule type" value="Genomic_DNA"/>
</dbReference>
<sequence>MTTRQGASAGARSVCVAPVTIGAWAMVAAGAVVTRNVPDFALVAGVPARRIGWVGKAGRSLQEECGHWVCPVLGEVYIENEGKLRAV</sequence>
<dbReference type="PANTHER" id="PTHR43300">
    <property type="entry name" value="ACETYLTRANSFERASE"/>
    <property type="match status" value="1"/>
</dbReference>
<dbReference type="InterPro" id="IPR050179">
    <property type="entry name" value="Trans_hexapeptide_repeat"/>
</dbReference>